<evidence type="ECO:0000256" key="18">
    <source>
        <dbReference type="ARBA" id="ARBA00045381"/>
    </source>
</evidence>
<dbReference type="GeneTree" id="ENSGT00390000002634"/>
<evidence type="ECO:0000256" key="19">
    <source>
        <dbReference type="SAM" id="MobiDB-lite"/>
    </source>
</evidence>
<dbReference type="PANTHER" id="PTHR10858:SF9">
    <property type="entry name" value="DEOXYRIBONUCLEASE-2-ALPHA"/>
    <property type="match status" value="1"/>
</dbReference>
<reference evidence="20" key="2">
    <citation type="submission" date="2025-08" db="UniProtKB">
        <authorList>
            <consortium name="Ensembl"/>
        </authorList>
    </citation>
    <scope>IDENTIFICATION</scope>
</reference>
<keyword evidence="8" id="KW-0732">Signal</keyword>
<evidence type="ECO:0000256" key="3">
    <source>
        <dbReference type="ARBA" id="ARBA00007527"/>
    </source>
</evidence>
<reference evidence="20" key="3">
    <citation type="submission" date="2025-09" db="UniProtKB">
        <authorList>
            <consortium name="Ensembl"/>
        </authorList>
    </citation>
    <scope>IDENTIFICATION</scope>
</reference>
<reference evidence="20" key="1">
    <citation type="submission" date="2021-04" db="EMBL/GenBank/DDBJ databases">
        <authorList>
            <consortium name="Wellcome Sanger Institute Data Sharing"/>
        </authorList>
    </citation>
    <scope>NUCLEOTIDE SEQUENCE [LARGE SCALE GENOMIC DNA]</scope>
</reference>
<comment type="similarity">
    <text evidence="3">Belongs to the DNase II family.</text>
</comment>
<dbReference type="GO" id="GO:0004531">
    <property type="term" value="F:deoxyribonuclease II activity"/>
    <property type="evidence" value="ECO:0007669"/>
    <property type="project" value="UniProtKB-EC"/>
</dbReference>
<keyword evidence="21" id="KW-1185">Reference proteome</keyword>
<evidence type="ECO:0000256" key="14">
    <source>
        <dbReference type="ARBA" id="ARBA00039868"/>
    </source>
</evidence>
<keyword evidence="13" id="KW-0458">Lysosome</keyword>
<feature type="region of interest" description="Disordered" evidence="19">
    <location>
        <begin position="1"/>
        <end position="54"/>
    </location>
</feature>
<comment type="function">
    <text evidence="18">Hydrolyzes DNA under acidic conditions with a preference for double-stranded DNA. Plays a major role in the clearance of nucleic acids generated through apoptosis, hence preventing autoinflammation. Necessary for proper fetal development and for definitive erythropoiesis in fetal liver and bone marrow, where it degrades nuclear DNA expelled from erythroid precursor cells.</text>
</comment>
<protein>
    <recommendedName>
        <fullName evidence="14">Deoxyribonuclease-2-alpha</fullName>
        <ecNumber evidence="4">3.1.22.1</ecNumber>
    </recommendedName>
    <alternativeName>
        <fullName evidence="15">Acid DNase</fullName>
    </alternativeName>
    <alternativeName>
        <fullName evidence="17">Deoxyribonuclease II alpha</fullName>
    </alternativeName>
    <alternativeName>
        <fullName evidence="16">Lysosomal DNase II</fullName>
    </alternativeName>
</protein>
<evidence type="ECO:0000313" key="21">
    <source>
        <dbReference type="Proteomes" id="UP000472265"/>
    </source>
</evidence>
<evidence type="ECO:0000256" key="15">
    <source>
        <dbReference type="ARBA" id="ARBA00041393"/>
    </source>
</evidence>
<evidence type="ECO:0000256" key="9">
    <source>
        <dbReference type="ARBA" id="ARBA00022759"/>
    </source>
</evidence>
<evidence type="ECO:0000256" key="5">
    <source>
        <dbReference type="ARBA" id="ARBA00022473"/>
    </source>
</evidence>
<keyword evidence="6" id="KW-0053">Apoptosis</keyword>
<keyword evidence="11" id="KW-1015">Disulfide bond</keyword>
<keyword evidence="7" id="KW-0540">Nuclease</keyword>
<evidence type="ECO:0000313" key="20">
    <source>
        <dbReference type="Ensembl" id="ENSSAUP00010018303.1"/>
    </source>
</evidence>
<dbReference type="Proteomes" id="UP000472265">
    <property type="component" value="Chromosome 5"/>
</dbReference>
<evidence type="ECO:0000256" key="12">
    <source>
        <dbReference type="ARBA" id="ARBA00023180"/>
    </source>
</evidence>
<keyword evidence="10" id="KW-0378">Hydrolase</keyword>
<evidence type="ECO:0000256" key="17">
    <source>
        <dbReference type="ARBA" id="ARBA00043033"/>
    </source>
</evidence>
<evidence type="ECO:0000256" key="4">
    <source>
        <dbReference type="ARBA" id="ARBA00012036"/>
    </source>
</evidence>
<organism evidence="20 21">
    <name type="scientific">Sparus aurata</name>
    <name type="common">Gilthead sea bream</name>
    <dbReference type="NCBI Taxonomy" id="8175"/>
    <lineage>
        <taxon>Eukaryota</taxon>
        <taxon>Metazoa</taxon>
        <taxon>Chordata</taxon>
        <taxon>Craniata</taxon>
        <taxon>Vertebrata</taxon>
        <taxon>Euteleostomi</taxon>
        <taxon>Actinopterygii</taxon>
        <taxon>Neopterygii</taxon>
        <taxon>Teleostei</taxon>
        <taxon>Neoteleostei</taxon>
        <taxon>Acanthomorphata</taxon>
        <taxon>Eupercaria</taxon>
        <taxon>Spariformes</taxon>
        <taxon>Sparidae</taxon>
        <taxon>Sparus</taxon>
    </lineage>
</organism>
<dbReference type="GO" id="GO:0005764">
    <property type="term" value="C:lysosome"/>
    <property type="evidence" value="ECO:0007669"/>
    <property type="project" value="UniProtKB-SubCell"/>
</dbReference>
<dbReference type="GO" id="GO:0006309">
    <property type="term" value="P:apoptotic DNA fragmentation"/>
    <property type="evidence" value="ECO:0007669"/>
    <property type="project" value="TreeGrafter"/>
</dbReference>
<evidence type="ECO:0000256" key="16">
    <source>
        <dbReference type="ARBA" id="ARBA00041918"/>
    </source>
</evidence>
<keyword evidence="9" id="KW-0255">Endonuclease</keyword>
<dbReference type="InterPro" id="IPR004947">
    <property type="entry name" value="DNase_II"/>
</dbReference>
<dbReference type="Ensembl" id="ENSSAUT00010019336.1">
    <property type="protein sequence ID" value="ENSSAUP00010018303.1"/>
    <property type="gene ID" value="ENSSAUG00010008264.1"/>
</dbReference>
<evidence type="ECO:0000256" key="6">
    <source>
        <dbReference type="ARBA" id="ARBA00022703"/>
    </source>
</evidence>
<name>A0A671UWK5_SPAAU</name>
<evidence type="ECO:0000256" key="11">
    <source>
        <dbReference type="ARBA" id="ARBA00023157"/>
    </source>
</evidence>
<proteinExistence type="inferred from homology"/>
<comment type="catalytic activity">
    <reaction evidence="1">
        <text>Endonucleolytic cleavage to nucleoside 3'-phosphates and 3'-phosphooligonucleotide end-products.</text>
        <dbReference type="EC" id="3.1.22.1"/>
    </reaction>
</comment>
<keyword evidence="12" id="KW-0325">Glycoprotein</keyword>
<dbReference type="PANTHER" id="PTHR10858">
    <property type="entry name" value="DEOXYRIBONUCLEASE II"/>
    <property type="match status" value="1"/>
</dbReference>
<keyword evidence="5" id="KW-0217">Developmental protein</keyword>
<dbReference type="OMA" id="FRPIRNM"/>
<evidence type="ECO:0000256" key="10">
    <source>
        <dbReference type="ARBA" id="ARBA00022801"/>
    </source>
</evidence>
<evidence type="ECO:0000256" key="2">
    <source>
        <dbReference type="ARBA" id="ARBA00004371"/>
    </source>
</evidence>
<evidence type="ECO:0000256" key="8">
    <source>
        <dbReference type="ARBA" id="ARBA00022729"/>
    </source>
</evidence>
<evidence type="ECO:0000256" key="7">
    <source>
        <dbReference type="ARBA" id="ARBA00022722"/>
    </source>
</evidence>
<dbReference type="Pfam" id="PF03265">
    <property type="entry name" value="DNase_II"/>
    <property type="match status" value="1"/>
</dbReference>
<accession>A0A671UWK5</accession>
<evidence type="ECO:0000256" key="1">
    <source>
        <dbReference type="ARBA" id="ARBA00000447"/>
    </source>
</evidence>
<feature type="compositionally biased region" description="Basic and acidic residues" evidence="19">
    <location>
        <begin position="33"/>
        <end position="44"/>
    </location>
</feature>
<dbReference type="InParanoid" id="A0A671UWK5"/>
<comment type="subcellular location">
    <subcellularLocation>
        <location evidence="2">Lysosome</location>
    </subcellularLocation>
</comment>
<dbReference type="EC" id="3.1.22.1" evidence="4"/>
<dbReference type="AlphaFoldDB" id="A0A671UWK5"/>
<sequence>DLATSGWRSRASPGTTCRESKPRPCTKKHRQGRERQEDQTDMGKKTTNTGKEGGFVMMDKTSGIWLLHSTPTFPYKRESNSFFPASGKTNGQTFICVTFPYDRFKDMYQYIKAPIFEHHIPNDFHQSCTTYSVSTGAAAVSCEWLLLPTIFRIKSSIITDCCLMTLCVFVLFPADGDLYVTIADTIKSNVHVQTWGRQSGRSGNYESANRYHVLNVECISIDSRLWKPSHDHSKWCVSNSGDWTCIADSNRAESQFNRPGGALCINNKGVTDIFKSFIKGKSDCPYGSMNRRPSVFF</sequence>
<evidence type="ECO:0000256" key="13">
    <source>
        <dbReference type="ARBA" id="ARBA00023228"/>
    </source>
</evidence>